<sequence length="85" mass="9150">MIRTASALAKTGQLNEKLPYTGTRGRVLATRLTLLKKVRTITGGGNSTSTIIVPTSRSENPLIYPAASHSRTGSRWDAQLSLLPE</sequence>
<dbReference type="EMBL" id="BGPR01097758">
    <property type="protein sequence ID" value="GBM46680.1"/>
    <property type="molecule type" value="Genomic_DNA"/>
</dbReference>
<organism evidence="1 2">
    <name type="scientific">Araneus ventricosus</name>
    <name type="common">Orbweaver spider</name>
    <name type="synonym">Epeira ventricosa</name>
    <dbReference type="NCBI Taxonomy" id="182803"/>
    <lineage>
        <taxon>Eukaryota</taxon>
        <taxon>Metazoa</taxon>
        <taxon>Ecdysozoa</taxon>
        <taxon>Arthropoda</taxon>
        <taxon>Chelicerata</taxon>
        <taxon>Arachnida</taxon>
        <taxon>Araneae</taxon>
        <taxon>Araneomorphae</taxon>
        <taxon>Entelegynae</taxon>
        <taxon>Araneoidea</taxon>
        <taxon>Araneidae</taxon>
        <taxon>Araneus</taxon>
    </lineage>
</organism>
<comment type="caution">
    <text evidence="1">The sequence shown here is derived from an EMBL/GenBank/DDBJ whole genome shotgun (WGS) entry which is preliminary data.</text>
</comment>
<keyword evidence="2" id="KW-1185">Reference proteome</keyword>
<reference evidence="1 2" key="1">
    <citation type="journal article" date="2019" name="Sci. Rep.">
        <title>Orb-weaving spider Araneus ventricosus genome elucidates the spidroin gene catalogue.</title>
        <authorList>
            <person name="Kono N."/>
            <person name="Nakamura H."/>
            <person name="Ohtoshi R."/>
            <person name="Moran D.A.P."/>
            <person name="Shinohara A."/>
            <person name="Yoshida Y."/>
            <person name="Fujiwara M."/>
            <person name="Mori M."/>
            <person name="Tomita M."/>
            <person name="Arakawa K."/>
        </authorList>
    </citation>
    <scope>NUCLEOTIDE SEQUENCE [LARGE SCALE GENOMIC DNA]</scope>
</reference>
<evidence type="ECO:0000313" key="1">
    <source>
        <dbReference type="EMBL" id="GBM46680.1"/>
    </source>
</evidence>
<dbReference type="AlphaFoldDB" id="A0A4Y2FYY7"/>
<protein>
    <submittedName>
        <fullName evidence="1">Uncharacterized protein</fullName>
    </submittedName>
</protein>
<name>A0A4Y2FYY7_ARAVE</name>
<proteinExistence type="predicted"/>
<evidence type="ECO:0000313" key="2">
    <source>
        <dbReference type="Proteomes" id="UP000499080"/>
    </source>
</evidence>
<dbReference type="Proteomes" id="UP000499080">
    <property type="component" value="Unassembled WGS sequence"/>
</dbReference>
<gene>
    <name evidence="1" type="ORF">AVEN_96578_1</name>
</gene>
<accession>A0A4Y2FYY7</accession>